<dbReference type="InterPro" id="IPR013830">
    <property type="entry name" value="SGNH_hydro"/>
</dbReference>
<dbReference type="PANTHER" id="PTHR30383:SF24">
    <property type="entry name" value="THIOESTERASE 1_PROTEASE 1_LYSOPHOSPHOLIPASE L1"/>
    <property type="match status" value="1"/>
</dbReference>
<name>A0A364P3A7_9PROT</name>
<gene>
    <name evidence="2" type="ORF">CU669_01440</name>
</gene>
<evidence type="ECO:0000259" key="1">
    <source>
        <dbReference type="Pfam" id="PF13472"/>
    </source>
</evidence>
<dbReference type="GO" id="GO:0004622">
    <property type="term" value="F:phosphatidylcholine lysophospholipase activity"/>
    <property type="evidence" value="ECO:0007669"/>
    <property type="project" value="TreeGrafter"/>
</dbReference>
<dbReference type="InterPro" id="IPR051532">
    <property type="entry name" value="Ester_Hydrolysis_Enzymes"/>
</dbReference>
<dbReference type="AlphaFoldDB" id="A0A364P3A7"/>
<feature type="domain" description="SGNH hydrolase-type esterase" evidence="1">
    <location>
        <begin position="34"/>
        <end position="193"/>
    </location>
</feature>
<evidence type="ECO:0000313" key="3">
    <source>
        <dbReference type="Proteomes" id="UP000251075"/>
    </source>
</evidence>
<sequence>MEFLFRVVLRYGAVLLLVNAIIGDAMAAPVRILALGDSLTAGFGLKAEEAFPARLEAALRAEGRDVRVINAGVSGDTTAGGLARLGWALAEKPDLAIVELGANDGLRGLDPQLMRANLDAILKRLKQDRIGVLLAGMLAPANYGPAYQAEFKTAFARLASDHDVVFYPFFLDGIAGDARLNLADGLHPAAKGVDVIVQRILPSVRTLLDRRARPEKKP</sequence>
<protein>
    <submittedName>
        <fullName evidence="2">Arylesterase</fullName>
    </submittedName>
</protein>
<dbReference type="SUPFAM" id="SSF52266">
    <property type="entry name" value="SGNH hydrolase"/>
    <property type="match status" value="1"/>
</dbReference>
<dbReference type="InterPro" id="IPR036514">
    <property type="entry name" value="SGNH_hydro_sf"/>
</dbReference>
<dbReference type="Gene3D" id="3.40.50.1110">
    <property type="entry name" value="SGNH hydrolase"/>
    <property type="match status" value="1"/>
</dbReference>
<proteinExistence type="predicted"/>
<organism evidence="2 3">
    <name type="scientific">Paramagnetospirillum kuznetsovii</name>
    <dbReference type="NCBI Taxonomy" id="2053833"/>
    <lineage>
        <taxon>Bacteria</taxon>
        <taxon>Pseudomonadati</taxon>
        <taxon>Pseudomonadota</taxon>
        <taxon>Alphaproteobacteria</taxon>
        <taxon>Rhodospirillales</taxon>
        <taxon>Magnetospirillaceae</taxon>
        <taxon>Paramagnetospirillum</taxon>
    </lineage>
</organism>
<dbReference type="PANTHER" id="PTHR30383">
    <property type="entry name" value="THIOESTERASE 1/PROTEASE 1/LYSOPHOSPHOLIPASE L1"/>
    <property type="match status" value="1"/>
</dbReference>
<dbReference type="Proteomes" id="UP000251075">
    <property type="component" value="Unassembled WGS sequence"/>
</dbReference>
<dbReference type="Pfam" id="PF13472">
    <property type="entry name" value="Lipase_GDSL_2"/>
    <property type="match status" value="1"/>
</dbReference>
<accession>A0A364P3A7</accession>
<keyword evidence="3" id="KW-1185">Reference proteome</keyword>
<reference evidence="2 3" key="1">
    <citation type="submission" date="2017-11" db="EMBL/GenBank/DDBJ databases">
        <title>Draft genome sequence of magnetotactic bacterium Magnetospirillum kuznetsovii LBB-42.</title>
        <authorList>
            <person name="Grouzdev D.S."/>
            <person name="Rysina M.S."/>
            <person name="Baslerov R.V."/>
            <person name="Koziaeva V."/>
        </authorList>
    </citation>
    <scope>NUCLEOTIDE SEQUENCE [LARGE SCALE GENOMIC DNA]</scope>
    <source>
        <strain evidence="2 3">LBB-42</strain>
    </source>
</reference>
<dbReference type="OrthoDB" id="9786188at2"/>
<evidence type="ECO:0000313" key="2">
    <source>
        <dbReference type="EMBL" id="RAU23781.1"/>
    </source>
</evidence>
<dbReference type="EMBL" id="PGTO01000001">
    <property type="protein sequence ID" value="RAU23781.1"/>
    <property type="molecule type" value="Genomic_DNA"/>
</dbReference>
<dbReference type="CDD" id="cd01822">
    <property type="entry name" value="Lysophospholipase_L1_like"/>
    <property type="match status" value="1"/>
</dbReference>
<comment type="caution">
    <text evidence="2">The sequence shown here is derived from an EMBL/GenBank/DDBJ whole genome shotgun (WGS) entry which is preliminary data.</text>
</comment>